<dbReference type="EMBL" id="LJZV01000002">
    <property type="protein sequence ID" value="KZD94811.1"/>
    <property type="molecule type" value="Genomic_DNA"/>
</dbReference>
<protein>
    <submittedName>
        <fullName evidence="2">Uncharacterized protein</fullName>
    </submittedName>
</protein>
<keyword evidence="1" id="KW-1133">Transmembrane helix</keyword>
<accession>A0AAP1H9V1</accession>
<dbReference type="AlphaFoldDB" id="A0AAP1H9V1"/>
<keyword evidence="1" id="KW-0812">Transmembrane</keyword>
<dbReference type="Proteomes" id="UP000076442">
    <property type="component" value="Unassembled WGS sequence"/>
</dbReference>
<sequence length="45" mass="5261">MLYQLQSPHLPTKGELLSLLFFTFWAAAPSIHYYYIKQRKAAITC</sequence>
<organism evidence="2 3">
    <name type="scientific">Bacillus subtilis</name>
    <dbReference type="NCBI Taxonomy" id="1423"/>
    <lineage>
        <taxon>Bacteria</taxon>
        <taxon>Bacillati</taxon>
        <taxon>Bacillota</taxon>
        <taxon>Bacilli</taxon>
        <taxon>Bacillales</taxon>
        <taxon>Bacillaceae</taxon>
        <taxon>Bacillus</taxon>
    </lineage>
</organism>
<name>A0AAP1H9V1_BACIU</name>
<gene>
    <name evidence="2" type="ORF">B4122_0568</name>
</gene>
<evidence type="ECO:0000313" key="3">
    <source>
        <dbReference type="Proteomes" id="UP000076442"/>
    </source>
</evidence>
<reference evidence="2 3" key="1">
    <citation type="submission" date="2015-09" db="EMBL/GenBank/DDBJ databases">
        <title>Spore heat resistance.</title>
        <authorList>
            <person name="Boekhorst J."/>
            <person name="Berendsen E.M."/>
            <person name="Wells-Bennik M.H."/>
            <person name="Kuipers O.P."/>
        </authorList>
    </citation>
    <scope>NUCLEOTIDE SEQUENCE [LARGE SCALE GENOMIC DNA]</scope>
    <source>
        <strain evidence="2 3">B4122</strain>
    </source>
</reference>
<comment type="caution">
    <text evidence="2">The sequence shown here is derived from an EMBL/GenBank/DDBJ whole genome shotgun (WGS) entry which is preliminary data.</text>
</comment>
<keyword evidence="1" id="KW-0472">Membrane</keyword>
<evidence type="ECO:0000256" key="1">
    <source>
        <dbReference type="SAM" id="Phobius"/>
    </source>
</evidence>
<proteinExistence type="predicted"/>
<feature type="transmembrane region" description="Helical" evidence="1">
    <location>
        <begin position="16"/>
        <end position="36"/>
    </location>
</feature>
<evidence type="ECO:0000313" key="2">
    <source>
        <dbReference type="EMBL" id="KZD94811.1"/>
    </source>
</evidence>